<dbReference type="PANTHER" id="PTHR34405:SF3">
    <property type="entry name" value="CRISPR-ASSOCIATED ENDORIBONUCLEASE CAS2 3"/>
    <property type="match status" value="1"/>
</dbReference>
<dbReference type="GO" id="GO:0051607">
    <property type="term" value="P:defense response to virus"/>
    <property type="evidence" value="ECO:0007669"/>
    <property type="project" value="UniProtKB-UniRule"/>
</dbReference>
<dbReference type="EC" id="3.1.-.-" evidence="9"/>
<evidence type="ECO:0000313" key="11">
    <source>
        <dbReference type="Proteomes" id="UP000031184"/>
    </source>
</evidence>
<dbReference type="Pfam" id="PF09827">
    <property type="entry name" value="CRISPR_Cas2"/>
    <property type="match status" value="1"/>
</dbReference>
<comment type="cofactor">
    <cofactor evidence="1 9">
        <name>Mg(2+)</name>
        <dbReference type="ChEBI" id="CHEBI:18420"/>
    </cofactor>
</comment>
<accession>A0A017H5B5</accession>
<name>A0A017H5B5_9FUSO</name>
<evidence type="ECO:0000256" key="5">
    <source>
        <dbReference type="ARBA" id="ARBA00022759"/>
    </source>
</evidence>
<dbReference type="AlphaFoldDB" id="A0A017H5B5"/>
<keyword evidence="4 9" id="KW-0479">Metal-binding</keyword>
<dbReference type="GO" id="GO:0004521">
    <property type="term" value="F:RNA endonuclease activity"/>
    <property type="evidence" value="ECO:0007669"/>
    <property type="project" value="InterPro"/>
</dbReference>
<dbReference type="Proteomes" id="UP000031184">
    <property type="component" value="Unassembled WGS sequence"/>
</dbReference>
<comment type="similarity">
    <text evidence="2 9">Belongs to the CRISPR-associated endoribonuclease Cas2 protein family.</text>
</comment>
<evidence type="ECO:0000256" key="3">
    <source>
        <dbReference type="ARBA" id="ARBA00022722"/>
    </source>
</evidence>
<dbReference type="GO" id="GO:0016787">
    <property type="term" value="F:hydrolase activity"/>
    <property type="evidence" value="ECO:0007669"/>
    <property type="project" value="UniProtKB-KW"/>
</dbReference>
<keyword evidence="7 9" id="KW-0460">Magnesium</keyword>
<dbReference type="OrthoDB" id="90734at2"/>
<gene>
    <name evidence="9" type="primary">cas2</name>
    <name evidence="10" type="ORF">C095_02550</name>
</gene>
<dbReference type="InterPro" id="IPR021127">
    <property type="entry name" value="CRISPR_associated_Cas2"/>
</dbReference>
<keyword evidence="8 9" id="KW-0051">Antiviral defense</keyword>
<sequence>MRCLISYDISSQYKRKILIDFLKSYGFIRIQKSVFIGNLSYETMRKKIENLCLQIDEDSDSILLCPLCETDFYKTRFIGSTTDIFSFDEFSDFLLL</sequence>
<reference evidence="10 11" key="1">
    <citation type="submission" date="2013-08" db="EMBL/GenBank/DDBJ databases">
        <title>An opportunistic ruminal bacterium that causes liver abscesses in cattle.</title>
        <authorList>
            <person name="Benahmed F.H."/>
            <person name="Rasmussen M."/>
            <person name="Harbottle H."/>
            <person name="Soppet D."/>
            <person name="Nagaraja T.G."/>
            <person name="Davidson M."/>
        </authorList>
    </citation>
    <scope>NUCLEOTIDE SEQUENCE [LARGE SCALE GENOMIC DNA]</scope>
    <source>
        <strain evidence="10 11">B35</strain>
    </source>
</reference>
<dbReference type="GO" id="GO:0046872">
    <property type="term" value="F:metal ion binding"/>
    <property type="evidence" value="ECO:0007669"/>
    <property type="project" value="UniProtKB-UniRule"/>
</dbReference>
<proteinExistence type="inferred from homology"/>
<organism evidence="10 11">
    <name type="scientific">Fusobacterium necrophorum subsp. funduliforme B35</name>
    <dbReference type="NCBI Taxonomy" id="1226633"/>
    <lineage>
        <taxon>Bacteria</taxon>
        <taxon>Fusobacteriati</taxon>
        <taxon>Fusobacteriota</taxon>
        <taxon>Fusobacteriia</taxon>
        <taxon>Fusobacteriales</taxon>
        <taxon>Fusobacteriaceae</taxon>
        <taxon>Fusobacterium</taxon>
    </lineage>
</organism>
<dbReference type="RefSeq" id="WP_035914683.1">
    <property type="nucleotide sequence ID" value="NZ_AOJP01000010.1"/>
</dbReference>
<dbReference type="NCBIfam" id="TIGR01573">
    <property type="entry name" value="cas2"/>
    <property type="match status" value="1"/>
</dbReference>
<evidence type="ECO:0000256" key="2">
    <source>
        <dbReference type="ARBA" id="ARBA00009959"/>
    </source>
</evidence>
<evidence type="ECO:0000256" key="7">
    <source>
        <dbReference type="ARBA" id="ARBA00022842"/>
    </source>
</evidence>
<evidence type="ECO:0000313" key="10">
    <source>
        <dbReference type="EMBL" id="KID49673.1"/>
    </source>
</evidence>
<evidence type="ECO:0000256" key="4">
    <source>
        <dbReference type="ARBA" id="ARBA00022723"/>
    </source>
</evidence>
<dbReference type="SUPFAM" id="SSF143430">
    <property type="entry name" value="TTP0101/SSO1404-like"/>
    <property type="match status" value="1"/>
</dbReference>
<evidence type="ECO:0000256" key="8">
    <source>
        <dbReference type="ARBA" id="ARBA00023118"/>
    </source>
</evidence>
<dbReference type="PATRIC" id="fig|1226633.4.peg.507"/>
<comment type="caution">
    <text evidence="10">The sequence shown here is derived from an EMBL/GenBank/DDBJ whole genome shotgun (WGS) entry which is preliminary data.</text>
</comment>
<comment type="function">
    <text evidence="9">CRISPR (clustered regularly interspaced short palindromic repeat), is an adaptive immune system that provides protection against mobile genetic elements (viruses, transposable elements and conjugative plasmids). CRISPR clusters contain sequences complementary to antecedent mobile elements and target invading nucleic acids. CRISPR clusters are transcribed and processed into CRISPR RNA (crRNA). Functions as a ssRNA-specific endoribonuclease. Involved in the integration of spacer DNA into the CRISPR cassette.</text>
</comment>
<dbReference type="PANTHER" id="PTHR34405">
    <property type="entry name" value="CRISPR-ASSOCIATED ENDORIBONUCLEASE CAS2"/>
    <property type="match status" value="1"/>
</dbReference>
<keyword evidence="6 9" id="KW-0378">Hydrolase</keyword>
<evidence type="ECO:0000256" key="9">
    <source>
        <dbReference type="HAMAP-Rule" id="MF_01471"/>
    </source>
</evidence>
<dbReference type="EMBL" id="AUZI01000011">
    <property type="protein sequence ID" value="KID49673.1"/>
    <property type="molecule type" value="Genomic_DNA"/>
</dbReference>
<protein>
    <recommendedName>
        <fullName evidence="9">CRISPR-associated endoribonuclease Cas2</fullName>
        <ecNumber evidence="9">3.1.-.-</ecNumber>
    </recommendedName>
</protein>
<dbReference type="Gene3D" id="3.30.70.240">
    <property type="match status" value="1"/>
</dbReference>
<keyword evidence="5 9" id="KW-0255">Endonuclease</keyword>
<evidence type="ECO:0000256" key="6">
    <source>
        <dbReference type="ARBA" id="ARBA00022801"/>
    </source>
</evidence>
<dbReference type="CDD" id="cd09725">
    <property type="entry name" value="Cas2_I_II_III"/>
    <property type="match status" value="1"/>
</dbReference>
<dbReference type="GO" id="GO:0043571">
    <property type="term" value="P:maintenance of CRISPR repeat elements"/>
    <property type="evidence" value="ECO:0007669"/>
    <property type="project" value="UniProtKB-UniRule"/>
</dbReference>
<evidence type="ECO:0000256" key="1">
    <source>
        <dbReference type="ARBA" id="ARBA00001946"/>
    </source>
</evidence>
<keyword evidence="3 9" id="KW-0540">Nuclease</keyword>
<dbReference type="HAMAP" id="MF_01471">
    <property type="entry name" value="Cas2"/>
    <property type="match status" value="1"/>
</dbReference>
<dbReference type="InterPro" id="IPR019199">
    <property type="entry name" value="Virulence_VapD/CRISPR_Cas2"/>
</dbReference>
<feature type="binding site" evidence="9">
    <location>
        <position position="8"/>
    </location>
    <ligand>
        <name>Mg(2+)</name>
        <dbReference type="ChEBI" id="CHEBI:18420"/>
        <note>catalytic</note>
    </ligand>
</feature>
<comment type="subunit">
    <text evidence="9">Homodimer, forms a heterotetramer with a Cas1 homodimer.</text>
</comment>